<dbReference type="InterPro" id="IPR003877">
    <property type="entry name" value="SPRY_dom"/>
</dbReference>
<dbReference type="EMBL" id="JASJQH010000610">
    <property type="protein sequence ID" value="KAK9763553.1"/>
    <property type="molecule type" value="Genomic_DNA"/>
</dbReference>
<dbReference type="SUPFAM" id="SSF49899">
    <property type="entry name" value="Concanavalin A-like lectins/glucanases"/>
    <property type="match status" value="1"/>
</dbReference>
<protein>
    <submittedName>
        <fullName evidence="3">Protein ssh4</fullName>
    </submittedName>
</protein>
<dbReference type="Pfam" id="PF00622">
    <property type="entry name" value="SPRY"/>
    <property type="match status" value="1"/>
</dbReference>
<accession>A0ABR2WPV8</accession>
<dbReference type="PANTHER" id="PTHR12864">
    <property type="entry name" value="RAN BINDING PROTEIN 9-RELATED"/>
    <property type="match status" value="1"/>
</dbReference>
<dbReference type="InterPro" id="IPR050618">
    <property type="entry name" value="Ubq-SigPath_Reg"/>
</dbReference>
<dbReference type="Gene3D" id="2.60.120.920">
    <property type="match status" value="1"/>
</dbReference>
<name>A0ABR2WPV8_9FUNG</name>
<organism evidence="3 4">
    <name type="scientific">Basidiobolus ranarum</name>
    <dbReference type="NCBI Taxonomy" id="34480"/>
    <lineage>
        <taxon>Eukaryota</taxon>
        <taxon>Fungi</taxon>
        <taxon>Fungi incertae sedis</taxon>
        <taxon>Zoopagomycota</taxon>
        <taxon>Entomophthoromycotina</taxon>
        <taxon>Basidiobolomycetes</taxon>
        <taxon>Basidiobolales</taxon>
        <taxon>Basidiobolaceae</taxon>
        <taxon>Basidiobolus</taxon>
    </lineage>
</organism>
<dbReference type="InterPro" id="IPR043136">
    <property type="entry name" value="B30.2/SPRY_sf"/>
</dbReference>
<keyword evidence="4" id="KW-1185">Reference proteome</keyword>
<evidence type="ECO:0000313" key="3">
    <source>
        <dbReference type="EMBL" id="KAK9763553.1"/>
    </source>
</evidence>
<dbReference type="InterPro" id="IPR013320">
    <property type="entry name" value="ConA-like_dom_sf"/>
</dbReference>
<feature type="transmembrane region" description="Helical" evidence="1">
    <location>
        <begin position="49"/>
        <end position="71"/>
    </location>
</feature>
<feature type="non-terminal residue" evidence="3">
    <location>
        <position position="255"/>
    </location>
</feature>
<dbReference type="Proteomes" id="UP001479436">
    <property type="component" value="Unassembled WGS sequence"/>
</dbReference>
<feature type="domain" description="SPRY" evidence="2">
    <location>
        <begin position="188"/>
        <end position="255"/>
    </location>
</feature>
<keyword evidence="1" id="KW-0472">Membrane</keyword>
<evidence type="ECO:0000256" key="1">
    <source>
        <dbReference type="SAM" id="Phobius"/>
    </source>
</evidence>
<keyword evidence="1" id="KW-0812">Transmembrane</keyword>
<evidence type="ECO:0000313" key="4">
    <source>
        <dbReference type="Proteomes" id="UP001479436"/>
    </source>
</evidence>
<proteinExistence type="predicted"/>
<gene>
    <name evidence="3" type="primary">ssh4_6</name>
    <name evidence="3" type="ORF">K7432_009653</name>
</gene>
<keyword evidence="1" id="KW-1133">Transmembrane helix</keyword>
<reference evidence="3 4" key="1">
    <citation type="submission" date="2023-04" db="EMBL/GenBank/DDBJ databases">
        <title>Genome of Basidiobolus ranarum AG-B5.</title>
        <authorList>
            <person name="Stajich J.E."/>
            <person name="Carter-House D."/>
            <person name="Gryganskyi A."/>
        </authorList>
    </citation>
    <scope>NUCLEOTIDE SEQUENCE [LARGE SCALE GENOMIC DNA]</scope>
    <source>
        <strain evidence="3 4">AG-B5</strain>
    </source>
</reference>
<evidence type="ECO:0000259" key="2">
    <source>
        <dbReference type="Pfam" id="PF00622"/>
    </source>
</evidence>
<sequence length="255" mass="28802">MAVTFFPLGLSKEARVTLSQVIYQLGQNKGLIRQADEQATSDPSVVTTVVIILLAISLSMGVLCFTFRAVFLAYHSEAMYMAFEEIEGFDDSEERIIRAKYPSNWTEAEEQSYELSRAFESHHPPGSHNAEITQEQERFIAERGVTAWELEAGEEVNVIVEERTEVSFHGGEYCVQTNLPLPFRETVCYFEVKIFDKPDDTLVALGLTTKPFPSWRMPGKSRHSVGYHSNGRKYCNDPFEGRPFGPVFQKGDVIG</sequence>
<comment type="caution">
    <text evidence="3">The sequence shown here is derived from an EMBL/GenBank/DDBJ whole genome shotgun (WGS) entry which is preliminary data.</text>
</comment>